<keyword evidence="2" id="KW-0812">Transmembrane</keyword>
<accession>A0A7X1CCU9</accession>
<dbReference type="RefSeq" id="WP_185417921.1">
    <property type="nucleotide sequence ID" value="NZ_JAASTX010000018.1"/>
</dbReference>
<sequence>MIVKSKTKFTSFEFGAIHQDEEKETVQFELPKTQFRIDSLTELATIKEDKPRFLPVVAIEESEKHIQITYQVVENTEMLLHVKNELEAVKLAIAKTILEQDVLAETEQYVSLHPATIYYKPMSSVYYTYRATERMPQEQLHSNLERYRALTLSILSGLTYEQCLNQKETIFKGSTELMKAVITANSREEILALITEANNHVTYEVLQTGVTHQKRNNKRILVLCVVSLCLLLGAVVVTNHVSAKGNQLKITEMEKRLAKKQAEKDYVEAMTNKDYTAAAKLMKKAGKSNTEIADMYFQSGQYQQAMNQNPALLETIIEKLYADDHQSKIVDLVFTSKTKEADKANKKLTIEKAIAAYDVPTLQQDLAFLEDEKTGLRMGLAYVEHNDSLAANDVYEKFPSKKLKNAMDIKDTENQIEQAKNELKKINVPTNKDKNKAQKMKIQQDAINRLTNTLATLKAAKTKEE</sequence>
<dbReference type="Proteomes" id="UP000533953">
    <property type="component" value="Unassembled WGS sequence"/>
</dbReference>
<evidence type="ECO:0000256" key="1">
    <source>
        <dbReference type="SAM" id="Coils"/>
    </source>
</evidence>
<evidence type="ECO:0000313" key="4">
    <source>
        <dbReference type="Proteomes" id="UP000533953"/>
    </source>
</evidence>
<proteinExistence type="predicted"/>
<name>A0A7X1CCU9_9LIST</name>
<keyword evidence="2" id="KW-1133">Transmembrane helix</keyword>
<evidence type="ECO:0000313" key="3">
    <source>
        <dbReference type="EMBL" id="MBC1492739.1"/>
    </source>
</evidence>
<feature type="transmembrane region" description="Helical" evidence="2">
    <location>
        <begin position="220"/>
        <end position="241"/>
    </location>
</feature>
<reference evidence="3 4" key="1">
    <citation type="submission" date="2020-03" db="EMBL/GenBank/DDBJ databases">
        <title>Soil Listeria distribution.</title>
        <authorList>
            <person name="Liao J."/>
            <person name="Wiedmann M."/>
        </authorList>
    </citation>
    <scope>NUCLEOTIDE SEQUENCE [LARGE SCALE GENOMIC DNA]</scope>
    <source>
        <strain evidence="3 4">FSL L7-1547</strain>
    </source>
</reference>
<organism evidence="3 4">
    <name type="scientific">Listeria booriae</name>
    <dbReference type="NCBI Taxonomy" id="1552123"/>
    <lineage>
        <taxon>Bacteria</taxon>
        <taxon>Bacillati</taxon>
        <taxon>Bacillota</taxon>
        <taxon>Bacilli</taxon>
        <taxon>Bacillales</taxon>
        <taxon>Listeriaceae</taxon>
        <taxon>Listeria</taxon>
    </lineage>
</organism>
<gene>
    <name evidence="3" type="ORF">HCI99_13015</name>
</gene>
<dbReference type="AlphaFoldDB" id="A0A7X1CCU9"/>
<evidence type="ECO:0000256" key="2">
    <source>
        <dbReference type="SAM" id="Phobius"/>
    </source>
</evidence>
<keyword evidence="2" id="KW-0472">Membrane</keyword>
<keyword evidence="1" id="KW-0175">Coiled coil</keyword>
<comment type="caution">
    <text evidence="3">The sequence shown here is derived from an EMBL/GenBank/DDBJ whole genome shotgun (WGS) entry which is preliminary data.</text>
</comment>
<feature type="coiled-coil region" evidence="1">
    <location>
        <begin position="243"/>
        <end position="270"/>
    </location>
</feature>
<feature type="coiled-coil region" evidence="1">
    <location>
        <begin position="402"/>
        <end position="460"/>
    </location>
</feature>
<dbReference type="EMBL" id="JAASTX010000018">
    <property type="protein sequence ID" value="MBC1492739.1"/>
    <property type="molecule type" value="Genomic_DNA"/>
</dbReference>
<protein>
    <submittedName>
        <fullName evidence="3">Uncharacterized protein</fullName>
    </submittedName>
</protein>
<dbReference type="Gene3D" id="1.10.510.10">
    <property type="entry name" value="Transferase(Phosphotransferase) domain 1"/>
    <property type="match status" value="1"/>
</dbReference>